<evidence type="ECO:0000256" key="4">
    <source>
        <dbReference type="SAM" id="MobiDB-lite"/>
    </source>
</evidence>
<feature type="repeat" description="ANK" evidence="3">
    <location>
        <begin position="456"/>
        <end position="488"/>
    </location>
</feature>
<reference evidence="5" key="1">
    <citation type="submission" date="2024-04" db="EMBL/GenBank/DDBJ databases">
        <authorList>
            <consortium name="Molecular Ecology Group"/>
        </authorList>
    </citation>
    <scope>NUCLEOTIDE SEQUENCE</scope>
</reference>
<dbReference type="GO" id="GO:0005929">
    <property type="term" value="C:cilium"/>
    <property type="evidence" value="ECO:0007669"/>
    <property type="project" value="TreeGrafter"/>
</dbReference>
<dbReference type="GO" id="GO:1904108">
    <property type="term" value="P:protein localization to ciliary inversin compartment"/>
    <property type="evidence" value="ECO:0007669"/>
    <property type="project" value="TreeGrafter"/>
</dbReference>
<feature type="repeat" description="ANK" evidence="3">
    <location>
        <begin position="489"/>
        <end position="511"/>
    </location>
</feature>
<dbReference type="InterPro" id="IPR002110">
    <property type="entry name" value="Ankyrin_rpt"/>
</dbReference>
<gene>
    <name evidence="5" type="ORF">LPLAT_LOCUS9110</name>
</gene>
<dbReference type="InterPro" id="IPR036770">
    <property type="entry name" value="Ankyrin_rpt-contain_sf"/>
</dbReference>
<dbReference type="Pfam" id="PF00023">
    <property type="entry name" value="Ank"/>
    <property type="match status" value="2"/>
</dbReference>
<dbReference type="PRINTS" id="PR01415">
    <property type="entry name" value="ANKYRIN"/>
</dbReference>
<dbReference type="PROSITE" id="PS50297">
    <property type="entry name" value="ANK_REP_REGION"/>
    <property type="match status" value="3"/>
</dbReference>
<name>A0AAV2NT10_9HYME</name>
<evidence type="ECO:0000256" key="3">
    <source>
        <dbReference type="PROSITE-ProRule" id="PRU00023"/>
    </source>
</evidence>
<feature type="repeat" description="ANK" evidence="3">
    <location>
        <begin position="523"/>
        <end position="555"/>
    </location>
</feature>
<keyword evidence="2 3" id="KW-0040">ANK repeat</keyword>
<evidence type="ECO:0000313" key="5">
    <source>
        <dbReference type="EMBL" id="CAL1683372.1"/>
    </source>
</evidence>
<feature type="compositionally biased region" description="Basic and acidic residues" evidence="4">
    <location>
        <begin position="140"/>
        <end position="168"/>
    </location>
</feature>
<feature type="compositionally biased region" description="Low complexity" evidence="4">
    <location>
        <begin position="37"/>
        <end position="46"/>
    </location>
</feature>
<organism evidence="5 6">
    <name type="scientific">Lasius platythorax</name>
    <dbReference type="NCBI Taxonomy" id="488582"/>
    <lineage>
        <taxon>Eukaryota</taxon>
        <taxon>Metazoa</taxon>
        <taxon>Ecdysozoa</taxon>
        <taxon>Arthropoda</taxon>
        <taxon>Hexapoda</taxon>
        <taxon>Insecta</taxon>
        <taxon>Pterygota</taxon>
        <taxon>Neoptera</taxon>
        <taxon>Endopterygota</taxon>
        <taxon>Hymenoptera</taxon>
        <taxon>Apocrita</taxon>
        <taxon>Aculeata</taxon>
        <taxon>Formicoidea</taxon>
        <taxon>Formicidae</taxon>
        <taxon>Formicinae</taxon>
        <taxon>Lasius</taxon>
        <taxon>Lasius</taxon>
    </lineage>
</organism>
<keyword evidence="6" id="KW-1185">Reference proteome</keyword>
<dbReference type="EMBL" id="OZ034827">
    <property type="protein sequence ID" value="CAL1683372.1"/>
    <property type="molecule type" value="Genomic_DNA"/>
</dbReference>
<accession>A0AAV2NT10</accession>
<dbReference type="AlphaFoldDB" id="A0AAV2NT10"/>
<feature type="region of interest" description="Disordered" evidence="4">
    <location>
        <begin position="28"/>
        <end position="196"/>
    </location>
</feature>
<dbReference type="SUPFAM" id="SSF48403">
    <property type="entry name" value="Ankyrin repeat"/>
    <property type="match status" value="1"/>
</dbReference>
<dbReference type="PROSITE" id="PS50088">
    <property type="entry name" value="ANK_REPEAT"/>
    <property type="match status" value="3"/>
</dbReference>
<feature type="compositionally biased region" description="Basic and acidic residues" evidence="4">
    <location>
        <begin position="74"/>
        <end position="96"/>
    </location>
</feature>
<dbReference type="PANTHER" id="PTHR24178">
    <property type="entry name" value="MOLTING PROTEIN MLT-4"/>
    <property type="match status" value="1"/>
</dbReference>
<keyword evidence="1" id="KW-0677">Repeat</keyword>
<evidence type="ECO:0000256" key="1">
    <source>
        <dbReference type="ARBA" id="ARBA00022737"/>
    </source>
</evidence>
<dbReference type="Gene3D" id="1.25.40.20">
    <property type="entry name" value="Ankyrin repeat-containing domain"/>
    <property type="match status" value="3"/>
</dbReference>
<evidence type="ECO:0000256" key="2">
    <source>
        <dbReference type="ARBA" id="ARBA00023043"/>
    </source>
</evidence>
<protein>
    <submittedName>
        <fullName evidence="5">Uncharacterized protein</fullName>
    </submittedName>
</protein>
<proteinExistence type="predicted"/>
<sequence length="583" mass="63471">MTSAYEATTPRGSASKAYFNARELDDLDNSIGMEENSSSSSSRRASLATDNSSFEELAVSSGESFQEDLDAHDEDNAQRMTENAREKEDKNEKSIDTSRTNRFGNDEELTFKNNETHEEDSVSNLSACSSVAPENVSTCHARENDQGQIKDDEVQEDQERSKDQDQRNRSVLQKRRMTRDSDTRAGDSAAEDVEAWGAKLSPETERRLIESTEEMIIAGCEDSVLFYDAVRTGDAERVSSLISNGCVRNLDEPDWNVSGDPPLLVAATNLCFPVLKTLLTNGCDPAVRSPRGETALHRVILNGGPSNVLKFVEDLLRCGCPPGVKEASGGSTALHMLSRQLAHVSLKSSNPLNPYHYYDFNAALKTLKLLAEAGSVNAKDHQGRSALHILASSTVFDNNCKTDIESVIETLLIAGADTLLKNDRGETALHESLECGALNIATLLIPRTQTGIASRYGETPLHIAARKNYIDTVRWLLEHGEDPSAQDAGGNTPLHLASARGFYQTVSLLVNSPLTQLKTVNADGQTALQVAAESGFINAVKELLKAGADPNETMYCNRHISLLIDDELKIRRQSAALASAGIQ</sequence>
<dbReference type="Pfam" id="PF12796">
    <property type="entry name" value="Ank_2"/>
    <property type="match status" value="1"/>
</dbReference>
<dbReference type="SMART" id="SM00248">
    <property type="entry name" value="ANK"/>
    <property type="match status" value="9"/>
</dbReference>
<evidence type="ECO:0000313" key="6">
    <source>
        <dbReference type="Proteomes" id="UP001497644"/>
    </source>
</evidence>
<dbReference type="Proteomes" id="UP001497644">
    <property type="component" value="Chromosome 4"/>
</dbReference>